<comment type="caution">
    <text evidence="1">The sequence shown here is derived from an EMBL/GenBank/DDBJ whole genome shotgun (WGS) entry which is preliminary data.</text>
</comment>
<gene>
    <name evidence="1" type="ORF">M9H77_11707</name>
</gene>
<sequence>MDERSHKRKGNYGEHYDRYNYGGYEIQIVVTTRNHNPRGTNLELETMKEKDKELKLFIELCASYLTLVGNVIVNPFTCDLAFGIDHMLKCSSLCAYLAKQLLEFMWLLFCEKNMNGSFKVFKVHICDLVKTTSENGVLELTLKDLDEKLVYPISFIAYLLKRDMLKDFLVQNMTSCVKLLNQSFGGNLLYSLTFKEFLDELISLLYCKEELGDSLH</sequence>
<proteinExistence type="predicted"/>
<dbReference type="EMBL" id="CM044703">
    <property type="protein sequence ID" value="KAI5671343.1"/>
    <property type="molecule type" value="Genomic_DNA"/>
</dbReference>
<reference evidence="2" key="1">
    <citation type="journal article" date="2023" name="Nat. Plants">
        <title>Single-cell RNA sequencing provides a high-resolution roadmap for understanding the multicellular compartmentation of specialized metabolism.</title>
        <authorList>
            <person name="Sun S."/>
            <person name="Shen X."/>
            <person name="Li Y."/>
            <person name="Li Y."/>
            <person name="Wang S."/>
            <person name="Li R."/>
            <person name="Zhang H."/>
            <person name="Shen G."/>
            <person name="Guo B."/>
            <person name="Wei J."/>
            <person name="Xu J."/>
            <person name="St-Pierre B."/>
            <person name="Chen S."/>
            <person name="Sun C."/>
        </authorList>
    </citation>
    <scope>NUCLEOTIDE SEQUENCE [LARGE SCALE GENOMIC DNA]</scope>
</reference>
<accession>A0ACC0BFF0</accession>
<organism evidence="1 2">
    <name type="scientific">Catharanthus roseus</name>
    <name type="common">Madagascar periwinkle</name>
    <name type="synonym">Vinca rosea</name>
    <dbReference type="NCBI Taxonomy" id="4058"/>
    <lineage>
        <taxon>Eukaryota</taxon>
        <taxon>Viridiplantae</taxon>
        <taxon>Streptophyta</taxon>
        <taxon>Embryophyta</taxon>
        <taxon>Tracheophyta</taxon>
        <taxon>Spermatophyta</taxon>
        <taxon>Magnoliopsida</taxon>
        <taxon>eudicotyledons</taxon>
        <taxon>Gunneridae</taxon>
        <taxon>Pentapetalae</taxon>
        <taxon>asterids</taxon>
        <taxon>lamiids</taxon>
        <taxon>Gentianales</taxon>
        <taxon>Apocynaceae</taxon>
        <taxon>Rauvolfioideae</taxon>
        <taxon>Vinceae</taxon>
        <taxon>Catharanthinae</taxon>
        <taxon>Catharanthus</taxon>
    </lineage>
</organism>
<dbReference type="Proteomes" id="UP001060085">
    <property type="component" value="Linkage Group LG03"/>
</dbReference>
<evidence type="ECO:0000313" key="1">
    <source>
        <dbReference type="EMBL" id="KAI5671343.1"/>
    </source>
</evidence>
<name>A0ACC0BFF0_CATRO</name>
<evidence type="ECO:0000313" key="2">
    <source>
        <dbReference type="Proteomes" id="UP001060085"/>
    </source>
</evidence>
<protein>
    <submittedName>
        <fullName evidence="1">Uncharacterized protein</fullName>
    </submittedName>
</protein>
<keyword evidence="2" id="KW-1185">Reference proteome</keyword>